<feature type="binding site" evidence="6">
    <location>
        <position position="200"/>
    </location>
    <ligand>
        <name>molybdate</name>
        <dbReference type="ChEBI" id="CHEBI:36264"/>
    </ligand>
</feature>
<dbReference type="Proteomes" id="UP000002318">
    <property type="component" value="Chromosome"/>
</dbReference>
<feature type="binding site" evidence="6">
    <location>
        <position position="45"/>
    </location>
    <ligand>
        <name>molybdate</name>
        <dbReference type="ChEBI" id="CHEBI:36264"/>
    </ligand>
</feature>
<dbReference type="GO" id="GO:1901359">
    <property type="term" value="F:tungstate binding"/>
    <property type="evidence" value="ECO:0007669"/>
    <property type="project" value="UniProtKB-ARBA"/>
</dbReference>
<accession>E1R4M5</accession>
<reference evidence="8 9" key="1">
    <citation type="journal article" date="2010" name="Stand. Genomic Sci.">
        <title>Complete genome sequence of Spirochaeta smaragdinae type strain (SEBR 4228).</title>
        <authorList>
            <person name="Mavromatis K."/>
            <person name="Yasawong M."/>
            <person name="Chertkov O."/>
            <person name="Lapidus A."/>
            <person name="Lucas S."/>
            <person name="Nolan M."/>
            <person name="Del Rio T.G."/>
            <person name="Tice H."/>
            <person name="Cheng J.F."/>
            <person name="Pitluck S."/>
            <person name="Liolios K."/>
            <person name="Ivanova N."/>
            <person name="Tapia R."/>
            <person name="Han C."/>
            <person name="Bruce D."/>
            <person name="Goodwin L."/>
            <person name="Pati A."/>
            <person name="Chen A."/>
            <person name="Palaniappan K."/>
            <person name="Land M."/>
            <person name="Hauser L."/>
            <person name="Chang Y.J."/>
            <person name="Jeffries C.D."/>
            <person name="Detter J.C."/>
            <person name="Rohde M."/>
            <person name="Brambilla E."/>
            <person name="Spring S."/>
            <person name="Goker M."/>
            <person name="Sikorski J."/>
            <person name="Woyke T."/>
            <person name="Bristow J."/>
            <person name="Eisen J.A."/>
            <person name="Markowitz V."/>
            <person name="Hugenholtz P."/>
            <person name="Klenk H.P."/>
            <person name="Kyrpides N.C."/>
        </authorList>
    </citation>
    <scope>NUCLEOTIDE SEQUENCE [LARGE SCALE GENOMIC DNA]</scope>
    <source>
        <strain evidence="9">DSM 11293 / JCM 15392 / SEBR 4228</strain>
    </source>
</reference>
<comment type="similarity">
    <text evidence="1">Belongs to the bacterial solute-binding protein ModA family.</text>
</comment>
<proteinExistence type="inferred from homology"/>
<evidence type="ECO:0000256" key="3">
    <source>
        <dbReference type="ARBA" id="ARBA00022723"/>
    </source>
</evidence>
<evidence type="ECO:0000256" key="2">
    <source>
        <dbReference type="ARBA" id="ARBA00022505"/>
    </source>
</evidence>
<dbReference type="AlphaFoldDB" id="E1R4M5"/>
<dbReference type="HOGENOM" id="CLU_065520_3_0_12"/>
<feature type="chain" id="PRO_5003150469" evidence="7">
    <location>
        <begin position="22"/>
        <end position="264"/>
    </location>
</feature>
<keyword evidence="2 6" id="KW-0500">Molybdenum</keyword>
<dbReference type="OrthoDB" id="9785015at2"/>
<dbReference type="InterPro" id="IPR005950">
    <property type="entry name" value="ModA"/>
</dbReference>
<evidence type="ECO:0000313" key="8">
    <source>
        <dbReference type="EMBL" id="ADK82113.1"/>
    </source>
</evidence>
<keyword evidence="3 6" id="KW-0479">Metal-binding</keyword>
<evidence type="ECO:0000256" key="5">
    <source>
        <dbReference type="ARBA" id="ARBA00062515"/>
    </source>
</evidence>
<dbReference type="KEGG" id="ssm:Spirs_3011"/>
<dbReference type="FunFam" id="3.40.190.10:FF:000035">
    <property type="entry name" value="Molybdate ABC transporter substrate-binding protein"/>
    <property type="match status" value="1"/>
</dbReference>
<dbReference type="SUPFAM" id="SSF53850">
    <property type="entry name" value="Periplasmic binding protein-like II"/>
    <property type="match status" value="1"/>
</dbReference>
<dbReference type="Gene3D" id="3.40.190.10">
    <property type="entry name" value="Periplasmic binding protein-like II"/>
    <property type="match status" value="2"/>
</dbReference>
<keyword evidence="4 7" id="KW-0732">Signal</keyword>
<dbReference type="STRING" id="573413.Spirs_3011"/>
<dbReference type="GO" id="GO:0046872">
    <property type="term" value="F:metal ion binding"/>
    <property type="evidence" value="ECO:0007669"/>
    <property type="project" value="UniProtKB-KW"/>
</dbReference>
<dbReference type="NCBIfam" id="TIGR01256">
    <property type="entry name" value="modA"/>
    <property type="match status" value="1"/>
</dbReference>
<evidence type="ECO:0000256" key="7">
    <source>
        <dbReference type="SAM" id="SignalP"/>
    </source>
</evidence>
<gene>
    <name evidence="8" type="ordered locus">Spirs_3011</name>
</gene>
<protein>
    <submittedName>
        <fullName evidence="8">Molybdenum ABC transporter, periplasmic molybdate-binding protein</fullName>
    </submittedName>
</protein>
<feature type="signal peptide" evidence="7">
    <location>
        <begin position="1"/>
        <end position="21"/>
    </location>
</feature>
<dbReference type="InterPro" id="IPR050682">
    <property type="entry name" value="ModA/WtpA"/>
</dbReference>
<name>E1R4M5_SEDSS</name>
<evidence type="ECO:0000256" key="6">
    <source>
        <dbReference type="PIRSR" id="PIRSR004846-1"/>
    </source>
</evidence>
<dbReference type="PANTHER" id="PTHR30632:SF17">
    <property type="entry name" value="MOLYBDATE-BINDING PROTEIN MODA"/>
    <property type="match status" value="1"/>
</dbReference>
<feature type="binding site" evidence="6">
    <location>
        <position position="155"/>
    </location>
    <ligand>
        <name>molybdate</name>
        <dbReference type="ChEBI" id="CHEBI:36264"/>
    </ligand>
</feature>
<dbReference type="PANTHER" id="PTHR30632">
    <property type="entry name" value="MOLYBDATE-BINDING PERIPLASMIC PROTEIN"/>
    <property type="match status" value="1"/>
</dbReference>
<feature type="binding site" evidence="6">
    <location>
        <position position="72"/>
    </location>
    <ligand>
        <name>molybdate</name>
        <dbReference type="ChEBI" id="CHEBI:36264"/>
    </ligand>
</feature>
<evidence type="ECO:0000256" key="1">
    <source>
        <dbReference type="ARBA" id="ARBA00009175"/>
    </source>
</evidence>
<dbReference type="GO" id="GO:0015689">
    <property type="term" value="P:molybdate ion transport"/>
    <property type="evidence" value="ECO:0007669"/>
    <property type="project" value="InterPro"/>
</dbReference>
<dbReference type="GO" id="GO:0030973">
    <property type="term" value="F:molybdate ion binding"/>
    <property type="evidence" value="ECO:0007669"/>
    <property type="project" value="TreeGrafter"/>
</dbReference>
<organism evidence="8 9">
    <name type="scientific">Sediminispirochaeta smaragdinae (strain DSM 11293 / JCM 15392 / SEBR 4228)</name>
    <name type="common">Spirochaeta smaragdinae</name>
    <dbReference type="NCBI Taxonomy" id="573413"/>
    <lineage>
        <taxon>Bacteria</taxon>
        <taxon>Pseudomonadati</taxon>
        <taxon>Spirochaetota</taxon>
        <taxon>Spirochaetia</taxon>
        <taxon>Spirochaetales</taxon>
        <taxon>Spirochaetaceae</taxon>
        <taxon>Sediminispirochaeta</taxon>
    </lineage>
</organism>
<sequence>MKKKALSLLVLLVGVTMLLSAGGQKESAKPSAAETSPVVVFNAASTTDLVNDIADLFTEATGIAVESNPASSGTLAHQLEQGAEADVYISASKKWMDFTKDLGITEEVSPFVKNRLVLIAPLDSPMEPFELTGNTDFPAIFEGRLSMGDPAHVPAGKYAEDALKYYGWYDTLTDRIQPAADVRAALMVVELGETELGIVYETDAMKSQKVKIVSRFPEESHTPIEYFVAYMKESNAAGKQFYDFLFENEKVGELYKKYGFSVSK</sequence>
<dbReference type="PIRSF" id="PIRSF004846">
    <property type="entry name" value="ModA"/>
    <property type="match status" value="1"/>
</dbReference>
<comment type="subunit">
    <text evidence="5">The complex is composed of two ATP-binding proteins (ModC), two transmembrane proteins (ModB) and a solute-binding protein (ModA).</text>
</comment>
<dbReference type="EMBL" id="CP002116">
    <property type="protein sequence ID" value="ADK82113.1"/>
    <property type="molecule type" value="Genomic_DNA"/>
</dbReference>
<dbReference type="GO" id="GO:0030288">
    <property type="term" value="C:outer membrane-bounded periplasmic space"/>
    <property type="evidence" value="ECO:0007669"/>
    <property type="project" value="TreeGrafter"/>
</dbReference>
<keyword evidence="9" id="KW-1185">Reference proteome</keyword>
<dbReference type="RefSeq" id="WP_013255572.1">
    <property type="nucleotide sequence ID" value="NC_014364.1"/>
</dbReference>
<feature type="binding site" evidence="6">
    <location>
        <position position="182"/>
    </location>
    <ligand>
        <name>molybdate</name>
        <dbReference type="ChEBI" id="CHEBI:36264"/>
    </ligand>
</feature>
<dbReference type="Pfam" id="PF13531">
    <property type="entry name" value="SBP_bac_11"/>
    <property type="match status" value="1"/>
</dbReference>
<evidence type="ECO:0000313" key="9">
    <source>
        <dbReference type="Proteomes" id="UP000002318"/>
    </source>
</evidence>
<evidence type="ECO:0000256" key="4">
    <source>
        <dbReference type="ARBA" id="ARBA00022729"/>
    </source>
</evidence>
<dbReference type="eggNOG" id="COG0725">
    <property type="taxonomic scope" value="Bacteria"/>
</dbReference>